<comment type="caution">
    <text evidence="2">The sequence shown here is derived from an EMBL/GenBank/DDBJ whole genome shotgun (WGS) entry which is preliminary data.</text>
</comment>
<accession>A0A1V3INJ5</accession>
<keyword evidence="1" id="KW-0812">Transmembrane</keyword>
<organism evidence="2 3">
    <name type="scientific">Rodentibacter trehalosifermentans</name>
    <dbReference type="NCBI Taxonomy" id="1908263"/>
    <lineage>
        <taxon>Bacteria</taxon>
        <taxon>Pseudomonadati</taxon>
        <taxon>Pseudomonadota</taxon>
        <taxon>Gammaproteobacteria</taxon>
        <taxon>Pasteurellales</taxon>
        <taxon>Pasteurellaceae</taxon>
        <taxon>Rodentibacter</taxon>
    </lineage>
</organism>
<name>A0A1V3INJ5_9PAST</name>
<keyword evidence="1" id="KW-1133">Transmembrane helix</keyword>
<dbReference type="RefSeq" id="WP_242650082.1">
    <property type="nucleotide sequence ID" value="NZ_MLHK01000065.1"/>
</dbReference>
<gene>
    <name evidence="2" type="ORF">BKK51_10900</name>
</gene>
<dbReference type="Proteomes" id="UP000188728">
    <property type="component" value="Unassembled WGS sequence"/>
</dbReference>
<dbReference type="AlphaFoldDB" id="A0A1V3INJ5"/>
<sequence length="98" mass="10785">MRLSAVLTLPFLSVVASLIWWFTVGDKPEAITSATGLPPRAVLRTLSAESKILRWVPPVSHSFASLFALSKLALAWLSKKTYQKSAVLYLINAQTTKI</sequence>
<evidence type="ECO:0000256" key="1">
    <source>
        <dbReference type="SAM" id="Phobius"/>
    </source>
</evidence>
<reference evidence="2 3" key="1">
    <citation type="submission" date="2016-10" db="EMBL/GenBank/DDBJ databases">
        <title>Rodentibacter gen. nov. and new species.</title>
        <authorList>
            <person name="Christensen H."/>
        </authorList>
    </citation>
    <scope>NUCLEOTIDE SEQUENCE [LARGE SCALE GENOMIC DNA]</scope>
    <source>
        <strain evidence="2 3">H1983213011</strain>
    </source>
</reference>
<dbReference type="EMBL" id="MLHK01000065">
    <property type="protein sequence ID" value="OOF43817.1"/>
    <property type="molecule type" value="Genomic_DNA"/>
</dbReference>
<proteinExistence type="predicted"/>
<evidence type="ECO:0000313" key="2">
    <source>
        <dbReference type="EMBL" id="OOF43817.1"/>
    </source>
</evidence>
<feature type="transmembrane region" description="Helical" evidence="1">
    <location>
        <begin position="59"/>
        <end position="77"/>
    </location>
</feature>
<evidence type="ECO:0000313" key="3">
    <source>
        <dbReference type="Proteomes" id="UP000188728"/>
    </source>
</evidence>
<keyword evidence="1" id="KW-0472">Membrane</keyword>
<protein>
    <submittedName>
        <fullName evidence="2">Uncharacterized protein</fullName>
    </submittedName>
</protein>